<name>A0A1M7JU49_9FIRM</name>
<protein>
    <submittedName>
        <fullName evidence="1">Uncharacterized protein</fullName>
    </submittedName>
</protein>
<evidence type="ECO:0000313" key="1">
    <source>
        <dbReference type="EMBL" id="SHM56514.1"/>
    </source>
</evidence>
<dbReference type="STRING" id="1120996.SAMN02746066_02413"/>
<organism evidence="1 2">
    <name type="scientific">Anaerosporobacter mobilis DSM 15930</name>
    <dbReference type="NCBI Taxonomy" id="1120996"/>
    <lineage>
        <taxon>Bacteria</taxon>
        <taxon>Bacillati</taxon>
        <taxon>Bacillota</taxon>
        <taxon>Clostridia</taxon>
        <taxon>Lachnospirales</taxon>
        <taxon>Lachnospiraceae</taxon>
        <taxon>Anaerosporobacter</taxon>
    </lineage>
</organism>
<proteinExistence type="predicted"/>
<dbReference type="AlphaFoldDB" id="A0A1M7JU49"/>
<keyword evidence="2" id="KW-1185">Reference proteome</keyword>
<gene>
    <name evidence="1" type="ORF">SAMN02746066_02413</name>
</gene>
<dbReference type="RefSeq" id="WP_073287987.1">
    <property type="nucleotide sequence ID" value="NZ_FRCP01000012.1"/>
</dbReference>
<dbReference type="EMBL" id="FRCP01000012">
    <property type="protein sequence ID" value="SHM56514.1"/>
    <property type="molecule type" value="Genomic_DNA"/>
</dbReference>
<accession>A0A1M7JU49</accession>
<sequence>MNSTKRTKTTLITILTALSVVFLLTLHTTNTTKLIFTNSLIPSTVLCDNSITPHLPKMIEGLNSTTQTTDYLIEDECGIADPFIQNPNVVPEVLLLVEDINS</sequence>
<evidence type="ECO:0000313" key="2">
    <source>
        <dbReference type="Proteomes" id="UP000184038"/>
    </source>
</evidence>
<reference evidence="1 2" key="1">
    <citation type="submission" date="2016-11" db="EMBL/GenBank/DDBJ databases">
        <authorList>
            <person name="Jaros S."/>
            <person name="Januszkiewicz K."/>
            <person name="Wedrychowicz H."/>
        </authorList>
    </citation>
    <scope>NUCLEOTIDE SEQUENCE [LARGE SCALE GENOMIC DNA]</scope>
    <source>
        <strain evidence="1 2">DSM 15930</strain>
    </source>
</reference>
<dbReference type="Proteomes" id="UP000184038">
    <property type="component" value="Unassembled WGS sequence"/>
</dbReference>